<dbReference type="AlphaFoldDB" id="A0AA37GJ35"/>
<protein>
    <submittedName>
        <fullName evidence="1">Uncharacterized protein</fullName>
    </submittedName>
</protein>
<accession>A0AA37GJ35</accession>
<evidence type="ECO:0000313" key="1">
    <source>
        <dbReference type="EMBL" id="GJC81291.1"/>
    </source>
</evidence>
<evidence type="ECO:0000313" key="2">
    <source>
        <dbReference type="Proteomes" id="UP001055172"/>
    </source>
</evidence>
<organism evidence="1 2">
    <name type="scientific">Colletotrichum liriopes</name>
    <dbReference type="NCBI Taxonomy" id="708192"/>
    <lineage>
        <taxon>Eukaryota</taxon>
        <taxon>Fungi</taxon>
        <taxon>Dikarya</taxon>
        <taxon>Ascomycota</taxon>
        <taxon>Pezizomycotina</taxon>
        <taxon>Sordariomycetes</taxon>
        <taxon>Hypocreomycetidae</taxon>
        <taxon>Glomerellales</taxon>
        <taxon>Glomerellaceae</taxon>
        <taxon>Colletotrichum</taxon>
        <taxon>Colletotrichum spaethianum species complex</taxon>
    </lineage>
</organism>
<reference evidence="1 2" key="1">
    <citation type="submission" date="2021-07" db="EMBL/GenBank/DDBJ databases">
        <title>Genome data of Colletotrichum spaethianum.</title>
        <authorList>
            <person name="Utami Y.D."/>
            <person name="Hiruma K."/>
        </authorList>
    </citation>
    <scope>NUCLEOTIDE SEQUENCE [LARGE SCALE GENOMIC DNA]</scope>
    <source>
        <strain evidence="1 2">MAFF 242679</strain>
    </source>
</reference>
<comment type="caution">
    <text evidence="1">The sequence shown here is derived from an EMBL/GenBank/DDBJ whole genome shotgun (WGS) entry which is preliminary data.</text>
</comment>
<dbReference type="EMBL" id="BPPX01000007">
    <property type="protein sequence ID" value="GJC81291.1"/>
    <property type="molecule type" value="Genomic_DNA"/>
</dbReference>
<proteinExistence type="predicted"/>
<dbReference type="Proteomes" id="UP001055172">
    <property type="component" value="Unassembled WGS sequence"/>
</dbReference>
<gene>
    <name evidence="1" type="ORF">ColLi_04129</name>
</gene>
<keyword evidence="2" id="KW-1185">Reference proteome</keyword>
<name>A0AA37GJ35_9PEZI</name>
<sequence>MVESSREVVSLVSPIPSPTCRLVTSVAHVPVLLVAAVDPTPLRLMITTAVPLRVVTARAETVTAMVIVSEAPAASTMTTALGIARPPVVPSTITPLLEAVTMIPTAGITRRRLTRYPRDGYPREYERGGRYW</sequence>